<keyword evidence="5" id="KW-0560">Oxidoreductase</keyword>
<organism evidence="8 11">
    <name type="scientific">Adineta steineri</name>
    <dbReference type="NCBI Taxonomy" id="433720"/>
    <lineage>
        <taxon>Eukaryota</taxon>
        <taxon>Metazoa</taxon>
        <taxon>Spiralia</taxon>
        <taxon>Gnathifera</taxon>
        <taxon>Rotifera</taxon>
        <taxon>Eurotatoria</taxon>
        <taxon>Bdelloidea</taxon>
        <taxon>Adinetida</taxon>
        <taxon>Adinetidae</taxon>
        <taxon>Adineta</taxon>
    </lineage>
</organism>
<dbReference type="Gene3D" id="2.60.120.620">
    <property type="entry name" value="q2cbj1_9rhob like domain"/>
    <property type="match status" value="1"/>
</dbReference>
<dbReference type="Proteomes" id="UP000663877">
    <property type="component" value="Unassembled WGS sequence"/>
</dbReference>
<evidence type="ECO:0000313" key="10">
    <source>
        <dbReference type="Proteomes" id="UP000663832"/>
    </source>
</evidence>
<dbReference type="InterPro" id="IPR045054">
    <property type="entry name" value="P4HA-like"/>
</dbReference>
<evidence type="ECO:0000256" key="2">
    <source>
        <dbReference type="ARBA" id="ARBA00022723"/>
    </source>
</evidence>
<evidence type="ECO:0000259" key="7">
    <source>
        <dbReference type="PROSITE" id="PS51471"/>
    </source>
</evidence>
<dbReference type="Pfam" id="PF13640">
    <property type="entry name" value="2OG-FeII_Oxy_3"/>
    <property type="match status" value="1"/>
</dbReference>
<dbReference type="PROSITE" id="PS51471">
    <property type="entry name" value="FE2OG_OXY"/>
    <property type="match status" value="1"/>
</dbReference>
<comment type="caution">
    <text evidence="8">The sequence shown here is derived from an EMBL/GenBank/DDBJ whole genome shotgun (WGS) entry which is preliminary data.</text>
</comment>
<evidence type="ECO:0000313" key="9">
    <source>
        <dbReference type="EMBL" id="CAF1569666.1"/>
    </source>
</evidence>
<evidence type="ECO:0000256" key="4">
    <source>
        <dbReference type="ARBA" id="ARBA00022964"/>
    </source>
</evidence>
<dbReference type="GO" id="GO:0004656">
    <property type="term" value="F:procollagen-proline 4-dioxygenase activity"/>
    <property type="evidence" value="ECO:0007669"/>
    <property type="project" value="TreeGrafter"/>
</dbReference>
<name>A0A815D171_9BILA</name>
<evidence type="ECO:0000256" key="6">
    <source>
        <dbReference type="ARBA" id="ARBA00023004"/>
    </source>
</evidence>
<dbReference type="EMBL" id="CAJNOI010000488">
    <property type="protein sequence ID" value="CAF1291787.1"/>
    <property type="molecule type" value="Genomic_DNA"/>
</dbReference>
<dbReference type="GO" id="GO:0031418">
    <property type="term" value="F:L-ascorbic acid binding"/>
    <property type="evidence" value="ECO:0007669"/>
    <property type="project" value="UniProtKB-KW"/>
</dbReference>
<gene>
    <name evidence="8" type="ORF">BJG266_LOCUS31786</name>
    <name evidence="9" type="ORF">QVE165_LOCUS48702</name>
</gene>
<dbReference type="OrthoDB" id="69177at2759"/>
<protein>
    <recommendedName>
        <fullName evidence="7">Fe2OG dioxygenase domain-containing protein</fullName>
    </recommendedName>
</protein>
<dbReference type="GO" id="GO:0005783">
    <property type="term" value="C:endoplasmic reticulum"/>
    <property type="evidence" value="ECO:0007669"/>
    <property type="project" value="TreeGrafter"/>
</dbReference>
<dbReference type="EMBL" id="CAJNOM010000835">
    <property type="protein sequence ID" value="CAF1569666.1"/>
    <property type="molecule type" value="Genomic_DNA"/>
</dbReference>
<keyword evidence="10" id="KW-1185">Reference proteome</keyword>
<evidence type="ECO:0000256" key="1">
    <source>
        <dbReference type="ARBA" id="ARBA00001961"/>
    </source>
</evidence>
<keyword evidence="4" id="KW-0223">Dioxygenase</keyword>
<evidence type="ECO:0000256" key="5">
    <source>
        <dbReference type="ARBA" id="ARBA00023002"/>
    </source>
</evidence>
<keyword evidence="3" id="KW-0847">Vitamin C</keyword>
<evidence type="ECO:0000313" key="11">
    <source>
        <dbReference type="Proteomes" id="UP000663877"/>
    </source>
</evidence>
<keyword evidence="6" id="KW-0408">Iron</keyword>
<evidence type="ECO:0000313" key="8">
    <source>
        <dbReference type="EMBL" id="CAF1291787.1"/>
    </source>
</evidence>
<dbReference type="AlphaFoldDB" id="A0A815D171"/>
<keyword evidence="2" id="KW-0479">Metal-binding</keyword>
<dbReference type="SMART" id="SM00702">
    <property type="entry name" value="P4Hc"/>
    <property type="match status" value="1"/>
</dbReference>
<dbReference type="InterPro" id="IPR044862">
    <property type="entry name" value="Pro_4_hyd_alph_FE2OG_OXY"/>
</dbReference>
<dbReference type="Proteomes" id="UP000663832">
    <property type="component" value="Unassembled WGS sequence"/>
</dbReference>
<dbReference type="InterPro" id="IPR006620">
    <property type="entry name" value="Pro_4_hyd_alph"/>
</dbReference>
<dbReference type="SUPFAM" id="SSF51197">
    <property type="entry name" value="Clavaminate synthase-like"/>
    <property type="match status" value="1"/>
</dbReference>
<dbReference type="InterPro" id="IPR005123">
    <property type="entry name" value="Oxoglu/Fe-dep_dioxygenase_dom"/>
</dbReference>
<sequence length="751" mass="87636">MSHEQFLGSIDLGYTTSLLTNYDTSTAIEDGNKFNIIKHQDDLMLIEVGALLTSDECDEIVTNLDKNKFENMSNKYNIRKRNNSRLIVMDDQLAELLWQRLNYHNELNKIVSNTKPLGFNVQGNWEMSSVNTAMRLNKYNAGEYFAPHKDAQYAPNGDERSLFSLLIYLTDKYEDGETKFYFPKSLSKTDIKGLTIKEEIDGYGGLENGYQCVIVKPKKGYAILFTHNLLHEATSPKVVNDLDKIQRVVLRSDVVVKRKEKPLGFAISPEEEEDYLACLNFFREAQQSELQHDHVHSLFENSTDTGDLYERSLSIRYCYPRLLETKLNKSSDKSEPLINRLPTEMWLHIFKYIHEQDVRNLVFAYPQFELLKIVWEAQEQKCLKTDPLKQKFIPTIHTQYGSRTLFRFSDADFFYQHLNACCRVVAVYAFFLLGHGKDSTTYTVRYDRDTHDVYEVEMEKLLADAFYNRNCYGSLFRVNQMNEHKRQPTMDLNSSVDRTYMINRHQSQFIGQDLLSRFYLVLQAFNPSPIDENEMYVDQFDEEDYLAWQQKHALYDRDERLVDKCLQIKADEKCPMQRSKDCTQRYRKHILNQTEKNSGTSLLRILSANEDIEDRYCTCSMMHEQLSAIRDLINIYNHLIFDFETHHLTVERLSDKASNLDYNSLLYDSVRRLQKSIPQENPISFYRVNIEKLATETKGFNHASCQCAYPSVKVDQFSFLDYTHLSHVHLAVAQNGDHVFVLATYGGIAAL</sequence>
<evidence type="ECO:0000256" key="3">
    <source>
        <dbReference type="ARBA" id="ARBA00022896"/>
    </source>
</evidence>
<comment type="cofactor">
    <cofactor evidence="1">
        <name>L-ascorbate</name>
        <dbReference type="ChEBI" id="CHEBI:38290"/>
    </cofactor>
</comment>
<proteinExistence type="predicted"/>
<feature type="domain" description="Fe2OG dioxygenase" evidence="7">
    <location>
        <begin position="129"/>
        <end position="261"/>
    </location>
</feature>
<accession>A0A815D171</accession>
<dbReference type="PANTHER" id="PTHR10869">
    <property type="entry name" value="PROLYL 4-HYDROXYLASE ALPHA SUBUNIT"/>
    <property type="match status" value="1"/>
</dbReference>
<dbReference type="GO" id="GO:0005506">
    <property type="term" value="F:iron ion binding"/>
    <property type="evidence" value="ECO:0007669"/>
    <property type="project" value="InterPro"/>
</dbReference>
<dbReference type="PANTHER" id="PTHR10869:SF246">
    <property type="entry name" value="TRANSMEMBRANE PROLYL 4-HYDROXYLASE"/>
    <property type="match status" value="1"/>
</dbReference>
<reference evidence="8" key="1">
    <citation type="submission" date="2021-02" db="EMBL/GenBank/DDBJ databases">
        <authorList>
            <person name="Nowell W R."/>
        </authorList>
    </citation>
    <scope>NUCLEOTIDE SEQUENCE</scope>
</reference>